<proteinExistence type="predicted"/>
<dbReference type="RefSeq" id="WP_125984020.1">
    <property type="nucleotide sequence ID" value="NZ_NGJS01000008.1"/>
</dbReference>
<evidence type="ECO:0000313" key="6">
    <source>
        <dbReference type="Proteomes" id="UP000287857"/>
    </source>
</evidence>
<dbReference type="InterPro" id="IPR017871">
    <property type="entry name" value="ABC_transporter-like_CS"/>
</dbReference>
<comment type="caution">
    <text evidence="5">The sequence shown here is derived from an EMBL/GenBank/DDBJ whole genome shotgun (WGS) entry which is preliminary data.</text>
</comment>
<dbReference type="Proteomes" id="UP000287857">
    <property type="component" value="Unassembled WGS sequence"/>
</dbReference>
<dbReference type="AlphaFoldDB" id="A0A429ZXY6"/>
<accession>A0A429ZXY6</accession>
<evidence type="ECO:0000256" key="1">
    <source>
        <dbReference type="ARBA" id="ARBA00022448"/>
    </source>
</evidence>
<dbReference type="PANTHER" id="PTHR42939">
    <property type="entry name" value="ABC TRANSPORTER ATP-BINDING PROTEIN ALBC-RELATED"/>
    <property type="match status" value="1"/>
</dbReference>
<keyword evidence="6" id="KW-1185">Reference proteome</keyword>
<keyword evidence="1" id="KW-0813">Transport</keyword>
<dbReference type="SUPFAM" id="SSF52540">
    <property type="entry name" value="P-loop containing nucleoside triphosphate hydrolases"/>
    <property type="match status" value="1"/>
</dbReference>
<dbReference type="PANTHER" id="PTHR42939:SF1">
    <property type="entry name" value="ABC TRANSPORTER ATP-BINDING PROTEIN ALBC-RELATED"/>
    <property type="match status" value="1"/>
</dbReference>
<keyword evidence="2" id="KW-0547">Nucleotide-binding</keyword>
<evidence type="ECO:0000256" key="3">
    <source>
        <dbReference type="ARBA" id="ARBA00022840"/>
    </source>
</evidence>
<feature type="domain" description="ABC transporter" evidence="4">
    <location>
        <begin position="3"/>
        <end position="229"/>
    </location>
</feature>
<dbReference type="GO" id="GO:0005524">
    <property type="term" value="F:ATP binding"/>
    <property type="evidence" value="ECO:0007669"/>
    <property type="project" value="UniProtKB-KW"/>
</dbReference>
<name>A0A429ZXY6_9ENTE</name>
<evidence type="ECO:0000259" key="4">
    <source>
        <dbReference type="PROSITE" id="PS50893"/>
    </source>
</evidence>
<dbReference type="PROSITE" id="PS50893">
    <property type="entry name" value="ABC_TRANSPORTER_2"/>
    <property type="match status" value="1"/>
</dbReference>
<dbReference type="InterPro" id="IPR051782">
    <property type="entry name" value="ABC_Transporter_VariousFunc"/>
</dbReference>
<gene>
    <name evidence="5" type="ORF">CBF37_06875</name>
</gene>
<dbReference type="GO" id="GO:0016887">
    <property type="term" value="F:ATP hydrolysis activity"/>
    <property type="evidence" value="ECO:0007669"/>
    <property type="project" value="InterPro"/>
</dbReference>
<dbReference type="InterPro" id="IPR003439">
    <property type="entry name" value="ABC_transporter-like_ATP-bd"/>
</dbReference>
<dbReference type="Gene3D" id="3.40.50.300">
    <property type="entry name" value="P-loop containing nucleotide triphosphate hydrolases"/>
    <property type="match status" value="1"/>
</dbReference>
<dbReference type="Pfam" id="PF00005">
    <property type="entry name" value="ABC_tran"/>
    <property type="match status" value="1"/>
</dbReference>
<evidence type="ECO:0000313" key="5">
    <source>
        <dbReference type="EMBL" id="RST98764.1"/>
    </source>
</evidence>
<organism evidence="5 6">
    <name type="scientific">Vagococcus vulneris</name>
    <dbReference type="NCBI Taxonomy" id="1977869"/>
    <lineage>
        <taxon>Bacteria</taxon>
        <taxon>Bacillati</taxon>
        <taxon>Bacillota</taxon>
        <taxon>Bacilli</taxon>
        <taxon>Lactobacillales</taxon>
        <taxon>Enterococcaceae</taxon>
        <taxon>Vagococcus</taxon>
    </lineage>
</organism>
<dbReference type="OrthoDB" id="9804819at2"/>
<dbReference type="InterPro" id="IPR003593">
    <property type="entry name" value="AAA+_ATPase"/>
</dbReference>
<evidence type="ECO:0000256" key="2">
    <source>
        <dbReference type="ARBA" id="ARBA00022741"/>
    </source>
</evidence>
<dbReference type="PROSITE" id="PS00211">
    <property type="entry name" value="ABC_TRANSPORTER_1"/>
    <property type="match status" value="1"/>
</dbReference>
<protein>
    <submittedName>
        <fullName evidence="5">Multidrug ABC transporter ATP-binding protein</fullName>
    </submittedName>
</protein>
<dbReference type="SMART" id="SM00382">
    <property type="entry name" value="AAA"/>
    <property type="match status" value="1"/>
</dbReference>
<dbReference type="CDD" id="cd03230">
    <property type="entry name" value="ABC_DR_subfamily_A"/>
    <property type="match status" value="1"/>
</dbReference>
<dbReference type="EMBL" id="NGJS01000008">
    <property type="protein sequence ID" value="RST98764.1"/>
    <property type="molecule type" value="Genomic_DNA"/>
</dbReference>
<reference evidence="5 6" key="1">
    <citation type="submission" date="2017-05" db="EMBL/GenBank/DDBJ databases">
        <title>Vagococcus spp. assemblies.</title>
        <authorList>
            <person name="Gulvik C.A."/>
        </authorList>
    </citation>
    <scope>NUCLEOTIDE SEQUENCE [LARGE SCALE GENOMIC DNA]</scope>
    <source>
        <strain evidence="5 6">SS1995</strain>
    </source>
</reference>
<dbReference type="InterPro" id="IPR027417">
    <property type="entry name" value="P-loop_NTPase"/>
</dbReference>
<sequence length="294" mass="33763">MDIEVSQLIMKYGKHQVLDIPELMLSRRGAYGLVGKNGAGKTSFFKCLTNIITSYQGTIKLNGMDVRKHNELLTNVGIVLDGMSVYRDQTGWFNIDYFSRLRGEFNQQLAEQLALELEISEYLNQKVKTYSYGMIKKLILLIAILHQPKFLILDEPFRGLDSETVSWFRMYLKKLNSEGMTLIISSHIKEDIIQLCDTALVLEHGKIKEIIDLTSTDSILLRDIRTTNQPAFESLLNLADYPYQRVEDIVRLSISDNHWYEIKQRMAEEQIDIVEMIPVHALDDSLGKQGGVNR</sequence>
<keyword evidence="3 5" id="KW-0067">ATP-binding</keyword>